<evidence type="ECO:0000256" key="2">
    <source>
        <dbReference type="ARBA" id="ARBA00022737"/>
    </source>
</evidence>
<dbReference type="InterPro" id="IPR026341">
    <property type="entry name" value="T9SS_type_B"/>
</dbReference>
<dbReference type="NCBIfam" id="TIGR04131">
    <property type="entry name" value="Bac_Flav_CTERM"/>
    <property type="match status" value="1"/>
</dbReference>
<feature type="chain" id="PRO_5047413860" evidence="3">
    <location>
        <begin position="25"/>
        <end position="449"/>
    </location>
</feature>
<gene>
    <name evidence="4" type="ORF">Q4Q35_04870</name>
</gene>
<name>A0ABT8W7M5_9FLAO</name>
<dbReference type="PANTHER" id="PTHR47566">
    <property type="match status" value="1"/>
</dbReference>
<dbReference type="EMBL" id="JAUOEK010000066">
    <property type="protein sequence ID" value="MDO5969134.1"/>
    <property type="molecule type" value="Genomic_DNA"/>
</dbReference>
<evidence type="ECO:0000313" key="5">
    <source>
        <dbReference type="Proteomes" id="UP001176883"/>
    </source>
</evidence>
<dbReference type="InterPro" id="IPR052574">
    <property type="entry name" value="CDIRP"/>
</dbReference>
<keyword evidence="2" id="KW-0677">Repeat</keyword>
<evidence type="ECO:0000256" key="1">
    <source>
        <dbReference type="ARBA" id="ARBA00022614"/>
    </source>
</evidence>
<dbReference type="RefSeq" id="WP_303276820.1">
    <property type="nucleotide sequence ID" value="NZ_JAUOEK010000066.1"/>
</dbReference>
<comment type="caution">
    <text evidence="4">The sequence shown here is derived from an EMBL/GenBank/DDBJ whole genome shotgun (WGS) entry which is preliminary data.</text>
</comment>
<dbReference type="PANTHER" id="PTHR47566:SF1">
    <property type="entry name" value="PROTEIN NUD1"/>
    <property type="match status" value="1"/>
</dbReference>
<keyword evidence="1" id="KW-0433">Leucine-rich repeat</keyword>
<evidence type="ECO:0000256" key="3">
    <source>
        <dbReference type="SAM" id="SignalP"/>
    </source>
</evidence>
<accession>A0ABT8W7M5</accession>
<dbReference type="SUPFAM" id="SSF52058">
    <property type="entry name" value="L domain-like"/>
    <property type="match status" value="1"/>
</dbReference>
<feature type="signal peptide" evidence="3">
    <location>
        <begin position="1"/>
        <end position="24"/>
    </location>
</feature>
<dbReference type="InterPro" id="IPR032675">
    <property type="entry name" value="LRR_dom_sf"/>
</dbReference>
<evidence type="ECO:0000313" key="4">
    <source>
        <dbReference type="EMBL" id="MDO5969134.1"/>
    </source>
</evidence>
<dbReference type="Proteomes" id="UP001176883">
    <property type="component" value="Unassembled WGS sequence"/>
</dbReference>
<dbReference type="Pfam" id="PF13585">
    <property type="entry name" value="CHU_C"/>
    <property type="match status" value="1"/>
</dbReference>
<keyword evidence="3" id="KW-0732">Signal</keyword>
<reference evidence="4" key="1">
    <citation type="submission" date="2023-07" db="EMBL/GenBank/DDBJ databases">
        <title>Two novel species in the genus Flavivirga.</title>
        <authorList>
            <person name="Kwon K."/>
        </authorList>
    </citation>
    <scope>NUCLEOTIDE SEQUENCE</scope>
    <source>
        <strain evidence="4">KCTC 52353</strain>
    </source>
</reference>
<proteinExistence type="predicted"/>
<sequence>MWVNRKYLYSLVFFLLNCIGFSQTTIPDPNFEQALIDLGIDTDGTINSSVLTTDINSELSLDVRGYNIQNLSGIEDFSALRELYCDNNLLTALDVTQNSNLQILWCDSNQITNLDVTQNPNLISLVCGNNMLTSLNVTQNPNLNVLVCENNQISSLNVSQNSTLSRFQCGNNLLTNLDISNNLNVAFLTCENNQLTSLDVSLNAQLANLNCSFNLLTELDISSNSIITQLDCSFNDLCRLNIRNGNNGNMTLVDFSSNLDLNCIVVDNPSGDHSIWQPVSFSNYVVSQNDCNNFVNVDTLNDVITSTSYTLPNLTNGEYFSLSGGNGIPFNSGDAITSSRIIYIYNETACDSNESSFSVLIIDDDYYIPKYFTPNNDGRHDLWQVFDSNNSIKVIHIFNKYGKLLKSLPQNSQGWNGTFNGKLMNTDDYWYVITLNSGEIIRGHFALKR</sequence>
<dbReference type="Gene3D" id="3.80.10.10">
    <property type="entry name" value="Ribonuclease Inhibitor"/>
    <property type="match status" value="1"/>
</dbReference>
<protein>
    <submittedName>
        <fullName evidence="4">T9SS type B sorting domain-containing protein</fullName>
    </submittedName>
</protein>
<organism evidence="4 5">
    <name type="scientific">Flavivirga aquimarina</name>
    <dbReference type="NCBI Taxonomy" id="2027862"/>
    <lineage>
        <taxon>Bacteria</taxon>
        <taxon>Pseudomonadati</taxon>
        <taxon>Bacteroidota</taxon>
        <taxon>Flavobacteriia</taxon>
        <taxon>Flavobacteriales</taxon>
        <taxon>Flavobacteriaceae</taxon>
        <taxon>Flavivirga</taxon>
    </lineage>
</organism>
<keyword evidence="5" id="KW-1185">Reference proteome</keyword>